<dbReference type="AlphaFoldDB" id="I5B597"/>
<dbReference type="RefSeq" id="WP_004074259.1">
    <property type="nucleotide sequence ID" value="NZ_CM001488.1"/>
</dbReference>
<dbReference type="Proteomes" id="UP000005778">
    <property type="component" value="Chromosome"/>
</dbReference>
<evidence type="ECO:0000313" key="1">
    <source>
        <dbReference type="EMBL" id="EIM64660.1"/>
    </source>
</evidence>
<gene>
    <name evidence="1" type="ORF">DespoDRAFT_02842</name>
</gene>
<sequence length="241" mass="27579">MAGIMKGNKKILAIIPARGGSKGVPRKNIKMLAGKPLLAWTIETALSVQCLDRVILSTDDRQISEIGKQYGADVPFLRPENIAADDTLDMPVYEHALAWLKDNENFCPDIIVWLRPTAPLRIAQDINQALDILIKKKPDWVRSVCEVDHHPYWMYKLNDGRMEAFVAGIQIEHYMRRQLLPPAYRLNGAVEVTWRSTILEKKLLYSGVIEAYIMPPDRSIDIDSEMDFRLAETYMKLKENE</sequence>
<dbReference type="InterPro" id="IPR003329">
    <property type="entry name" value="Cytidylyl_trans"/>
</dbReference>
<keyword evidence="2" id="KW-1185">Reference proteome</keyword>
<dbReference type="InterPro" id="IPR050793">
    <property type="entry name" value="CMP-NeuNAc_synthase"/>
</dbReference>
<organism evidence="1 2">
    <name type="scientific">Desulfobacter postgatei 2ac9</name>
    <dbReference type="NCBI Taxonomy" id="879212"/>
    <lineage>
        <taxon>Bacteria</taxon>
        <taxon>Pseudomonadati</taxon>
        <taxon>Thermodesulfobacteriota</taxon>
        <taxon>Desulfobacteria</taxon>
        <taxon>Desulfobacterales</taxon>
        <taxon>Desulfobacteraceae</taxon>
        <taxon>Desulfobacter</taxon>
    </lineage>
</organism>
<dbReference type="eggNOG" id="COG1083">
    <property type="taxonomic scope" value="Bacteria"/>
</dbReference>
<evidence type="ECO:0000313" key="2">
    <source>
        <dbReference type="Proteomes" id="UP000005778"/>
    </source>
</evidence>
<reference evidence="1 2" key="2">
    <citation type="submission" date="2012-02" db="EMBL/GenBank/DDBJ databases">
        <title>Improved High-Quality Draft sequence of Desulfobacter postgatei 2ac9.</title>
        <authorList>
            <consortium name="US DOE Joint Genome Institute"/>
            <person name="Lucas S."/>
            <person name="Han J."/>
            <person name="Lapidus A."/>
            <person name="Cheng J.-F."/>
            <person name="Goodwin L."/>
            <person name="Pitluck S."/>
            <person name="Peters L."/>
            <person name="Ovchinnikova G."/>
            <person name="Held B."/>
            <person name="Detter J.C."/>
            <person name="Han C."/>
            <person name="Tapia R."/>
            <person name="Land M."/>
            <person name="Hauser L."/>
            <person name="Kyrpides N."/>
            <person name="Ivanova N."/>
            <person name="Pagani I."/>
            <person name="Orellana R."/>
            <person name="Lovley D."/>
            <person name="Woyke T."/>
        </authorList>
    </citation>
    <scope>NUCLEOTIDE SEQUENCE [LARGE SCALE GENOMIC DNA]</scope>
    <source>
        <strain evidence="1 2">2ac9</strain>
    </source>
</reference>
<protein>
    <submittedName>
        <fullName evidence="1">CMP-N-acetylneuraminic acid synthetase</fullName>
    </submittedName>
</protein>
<dbReference type="InterPro" id="IPR029044">
    <property type="entry name" value="Nucleotide-diphossugar_trans"/>
</dbReference>
<proteinExistence type="predicted"/>
<name>I5B597_9BACT</name>
<dbReference type="PANTHER" id="PTHR21485:SF6">
    <property type="entry name" value="N-ACYLNEURAMINATE CYTIDYLYLTRANSFERASE-RELATED"/>
    <property type="match status" value="1"/>
</dbReference>
<dbReference type="HOGENOM" id="CLU_042930_1_1_7"/>
<dbReference type="SUPFAM" id="SSF53448">
    <property type="entry name" value="Nucleotide-diphospho-sugar transferases"/>
    <property type="match status" value="1"/>
</dbReference>
<dbReference type="PANTHER" id="PTHR21485">
    <property type="entry name" value="HAD SUPERFAMILY MEMBERS CMAS AND KDSC"/>
    <property type="match status" value="1"/>
</dbReference>
<dbReference type="EMBL" id="CM001488">
    <property type="protein sequence ID" value="EIM64660.1"/>
    <property type="molecule type" value="Genomic_DNA"/>
</dbReference>
<dbReference type="STRING" id="879212.DespoDRAFT_02842"/>
<dbReference type="Pfam" id="PF02348">
    <property type="entry name" value="CTP_transf_3"/>
    <property type="match status" value="1"/>
</dbReference>
<dbReference type="CDD" id="cd02513">
    <property type="entry name" value="CMP-NeuAc_Synthase"/>
    <property type="match status" value="1"/>
</dbReference>
<dbReference type="Gene3D" id="3.90.550.10">
    <property type="entry name" value="Spore Coat Polysaccharide Biosynthesis Protein SpsA, Chain A"/>
    <property type="match status" value="1"/>
</dbReference>
<accession>I5B597</accession>
<reference evidence="1 2" key="1">
    <citation type="submission" date="2011-09" db="EMBL/GenBank/DDBJ databases">
        <authorList>
            <consortium name="US DOE Joint Genome Institute (JGI-PGF)"/>
            <person name="Lucas S."/>
            <person name="Han J."/>
            <person name="Lapidus A."/>
            <person name="Cheng J.-F."/>
            <person name="Goodwin L."/>
            <person name="Pitluck S."/>
            <person name="Peters L."/>
            <person name="Land M.L."/>
            <person name="Hauser L."/>
            <person name="Orellana R."/>
            <person name="Lovley D."/>
            <person name="Woyke T.J."/>
        </authorList>
    </citation>
    <scope>NUCLEOTIDE SEQUENCE [LARGE SCALE GENOMIC DNA]</scope>
    <source>
        <strain evidence="1 2">2ac9</strain>
    </source>
</reference>
<dbReference type="GO" id="GO:0008781">
    <property type="term" value="F:N-acylneuraminate cytidylyltransferase activity"/>
    <property type="evidence" value="ECO:0007669"/>
    <property type="project" value="TreeGrafter"/>
</dbReference>